<dbReference type="EMBL" id="CADCWO010000257">
    <property type="protein sequence ID" value="CAA9590156.1"/>
    <property type="molecule type" value="Genomic_DNA"/>
</dbReference>
<reference evidence="1" key="1">
    <citation type="submission" date="2020-02" db="EMBL/GenBank/DDBJ databases">
        <authorList>
            <person name="Meier V. D."/>
        </authorList>
    </citation>
    <scope>NUCLEOTIDE SEQUENCE</scope>
    <source>
        <strain evidence="1">AVDCRST_MAG81</strain>
    </source>
</reference>
<accession>A0A6J4VY41</accession>
<name>A0A6J4VY41_9CYAN</name>
<dbReference type="AlphaFoldDB" id="A0A6J4VY41"/>
<proteinExistence type="predicted"/>
<gene>
    <name evidence="1" type="ORF">AVDCRST_MAG81-5156</name>
</gene>
<evidence type="ECO:0000313" key="1">
    <source>
        <dbReference type="EMBL" id="CAA9590156.1"/>
    </source>
</evidence>
<organism evidence="1">
    <name type="scientific">uncultured Synechococcales cyanobacterium</name>
    <dbReference type="NCBI Taxonomy" id="1936017"/>
    <lineage>
        <taxon>Bacteria</taxon>
        <taxon>Bacillati</taxon>
        <taxon>Cyanobacteriota</taxon>
        <taxon>Cyanophyceae</taxon>
        <taxon>Synechococcales</taxon>
        <taxon>environmental samples</taxon>
    </lineage>
</organism>
<protein>
    <submittedName>
        <fullName evidence="1">Uncharacterized protein</fullName>
    </submittedName>
</protein>
<sequence length="38" mass="4310">MLWTFYDAVKTVLAPKIEGRDFYCVTAALNLVRGTQAF</sequence>